<dbReference type="HOGENOM" id="CLU_012253_1_1_6"/>
<protein>
    <recommendedName>
        <fullName evidence="2">Glucose/Sorbosone dehydrogenase domain-containing protein</fullName>
    </recommendedName>
</protein>
<dbReference type="OrthoDB" id="9770043at2"/>
<dbReference type="PANTHER" id="PTHR19328:SF75">
    <property type="entry name" value="ALDOSE SUGAR DEHYDROGENASE YLII"/>
    <property type="match status" value="1"/>
</dbReference>
<dbReference type="RefSeq" id="WP_004902792.1">
    <property type="nucleotide sequence ID" value="NZ_BBTI01000005.1"/>
</dbReference>
<reference evidence="3 4" key="1">
    <citation type="submission" date="2013-10" db="EMBL/GenBank/DDBJ databases">
        <title>The Genome Sequence of Acinetobacter brisouii CIP 110357.</title>
        <authorList>
            <consortium name="The Broad Institute Genomics Platform"/>
            <consortium name="The Broad Institute Genome Sequencing Center for Infectious Disease"/>
            <person name="Cerqueira G."/>
            <person name="Feldgarden M."/>
            <person name="Courvalin P."/>
            <person name="Grillot-Courvalin C."/>
            <person name="Clermont D."/>
            <person name="Rocha E."/>
            <person name="Yoon E.-J."/>
            <person name="Nemec A."/>
            <person name="Young S.K."/>
            <person name="Zeng Q."/>
            <person name="Gargeya S."/>
            <person name="Fitzgerald M."/>
            <person name="Abouelleil A."/>
            <person name="Alvarado L."/>
            <person name="Berlin A.M."/>
            <person name="Chapman S.B."/>
            <person name="Gainer-Dewar J."/>
            <person name="Goldberg J."/>
            <person name="Gnerre S."/>
            <person name="Griggs A."/>
            <person name="Gujja S."/>
            <person name="Hansen M."/>
            <person name="Howarth C."/>
            <person name="Imamovic A."/>
            <person name="Ireland A."/>
            <person name="Larimer J."/>
            <person name="McCowan C."/>
            <person name="Murphy C."/>
            <person name="Pearson M."/>
            <person name="Poon T.W."/>
            <person name="Priest M."/>
            <person name="Roberts A."/>
            <person name="Saif S."/>
            <person name="Shea T."/>
            <person name="Sykes S."/>
            <person name="Wortman J."/>
            <person name="Nusbaum C."/>
            <person name="Birren B."/>
        </authorList>
    </citation>
    <scope>NUCLEOTIDE SEQUENCE [LARGE SCALE GENOMIC DNA]</scope>
    <source>
        <strain evidence="3 4">CIP 110357</strain>
    </source>
</reference>
<gene>
    <name evidence="3" type="ORF">P255_02545</name>
</gene>
<keyword evidence="4" id="KW-1185">Reference proteome</keyword>
<dbReference type="PATRIC" id="fig|1341683.3.peg.2517"/>
<evidence type="ECO:0000259" key="2">
    <source>
        <dbReference type="Pfam" id="PF07995"/>
    </source>
</evidence>
<dbReference type="InterPro" id="IPR011042">
    <property type="entry name" value="6-blade_b-propeller_TolB-like"/>
</dbReference>
<dbReference type="InterPro" id="IPR011041">
    <property type="entry name" value="Quinoprot_gluc/sorb_DH_b-prop"/>
</dbReference>
<dbReference type="AlphaFoldDB" id="V2UKQ4"/>
<dbReference type="EMBL" id="AYEU01000007">
    <property type="protein sequence ID" value="ESK50562.1"/>
    <property type="molecule type" value="Genomic_DNA"/>
</dbReference>
<evidence type="ECO:0000256" key="1">
    <source>
        <dbReference type="SAM" id="SignalP"/>
    </source>
</evidence>
<proteinExistence type="predicted"/>
<keyword evidence="1" id="KW-0732">Signal</keyword>
<dbReference type="PROSITE" id="PS51257">
    <property type="entry name" value="PROKAR_LIPOPROTEIN"/>
    <property type="match status" value="1"/>
</dbReference>
<dbReference type="InterPro" id="IPR012938">
    <property type="entry name" value="Glc/Sorbosone_DH"/>
</dbReference>
<feature type="domain" description="Glucose/Sorbosone dehydrogenase" evidence="2">
    <location>
        <begin position="56"/>
        <end position="386"/>
    </location>
</feature>
<comment type="caution">
    <text evidence="3">The sequence shown here is derived from an EMBL/GenBank/DDBJ whole genome shotgun (WGS) entry which is preliminary data.</text>
</comment>
<dbReference type="PANTHER" id="PTHR19328">
    <property type="entry name" value="HEDGEHOG-INTERACTING PROTEIN"/>
    <property type="match status" value="1"/>
</dbReference>
<feature type="signal peptide" evidence="1">
    <location>
        <begin position="1"/>
        <end position="19"/>
    </location>
</feature>
<dbReference type="Proteomes" id="UP000018418">
    <property type="component" value="Unassembled WGS sequence"/>
</dbReference>
<dbReference type="STRING" id="396323.VH98_04235"/>
<evidence type="ECO:0000313" key="3">
    <source>
        <dbReference type="EMBL" id="ESK50562.1"/>
    </source>
</evidence>
<dbReference type="Gene3D" id="2.120.10.30">
    <property type="entry name" value="TolB, C-terminal domain"/>
    <property type="match status" value="1"/>
</dbReference>
<dbReference type="SUPFAM" id="SSF50952">
    <property type="entry name" value="Soluble quinoprotein glucose dehydrogenase"/>
    <property type="match status" value="1"/>
</dbReference>
<organism evidence="3 4">
    <name type="scientific">Acinetobacter brisouii CIP 110357</name>
    <dbReference type="NCBI Taxonomy" id="1341683"/>
    <lineage>
        <taxon>Bacteria</taxon>
        <taxon>Pseudomonadati</taxon>
        <taxon>Pseudomonadota</taxon>
        <taxon>Gammaproteobacteria</taxon>
        <taxon>Moraxellales</taxon>
        <taxon>Moraxellaceae</taxon>
        <taxon>Acinetobacter</taxon>
    </lineage>
</organism>
<feature type="chain" id="PRO_5004710470" description="Glucose/Sorbosone dehydrogenase domain-containing protein" evidence="1">
    <location>
        <begin position="20"/>
        <end position="388"/>
    </location>
</feature>
<sequence>MRRFQHLLLLLMSVFGLTACSSSDFSKQIEQYFDQFMNQRTSKFALLHFQTVGTFHSPWALVALPDGRLLITEQAGAIKLFDPVSQQAWSVAGVPPVVYAGQGGLGDIVLHPDFNQNHWVYFSYVEASGQNTTGAAVDRAQLDLSHAGQPRLLNRQRIWTQQPKVKGNKHFAYRLLFDRDGKLWISSGERQQVNPAQNLHSHLGKMIRLNADGTTPTDNPLYAQGGVAAQLWSWGHRNPLGIAFDTKGQLWEVEQGPKGGDELNQIYRGRNYGYPLVSNDDHYSNSGLKIPQHDTQPGFQAPALSWTPAISPSSLIIYQGKRIPQWTGKALIGGLSSESIIVVDIQHQPIKELERVEMGQRIRGLLQTPQGDLWVIEDGENAALLKLQ</sequence>
<name>V2UKQ4_9GAMM</name>
<accession>V2UKQ4</accession>
<evidence type="ECO:0000313" key="4">
    <source>
        <dbReference type="Proteomes" id="UP000018418"/>
    </source>
</evidence>
<dbReference type="Pfam" id="PF07995">
    <property type="entry name" value="GSDH"/>
    <property type="match status" value="1"/>
</dbReference>